<name>A0ABV2IXF3_9HYPH</name>
<reference evidence="1 2" key="1">
    <citation type="submission" date="2024-06" db="EMBL/GenBank/DDBJ databases">
        <title>Genomic Encyclopedia of Type Strains, Phase IV (KMG-IV): sequencing the most valuable type-strain genomes for metagenomic binning, comparative biology and taxonomic classification.</title>
        <authorList>
            <person name="Goeker M."/>
        </authorList>
    </citation>
    <scope>NUCLEOTIDE SEQUENCE [LARGE SCALE GENOMIC DNA]</scope>
    <source>
        <strain evidence="1 2">DSM 29780</strain>
    </source>
</reference>
<evidence type="ECO:0000313" key="1">
    <source>
        <dbReference type="EMBL" id="MET3613170.1"/>
    </source>
</evidence>
<sequence>MPVIAVSPLSRIAEIAVKMKAREMISLLAENQHFHRPGVIDAARHLKLGVNDVANPARGLVHPQEEHVAAIIDFARGWDKSAPLLIHCWYGVSRSPAAALIAALAVRPDLDDAELARDLRAASPQASPNTRLIEIADALLQREGRLIEAVRGIGRGAEFVGEKPFVFAFGE</sequence>
<keyword evidence="2" id="KW-1185">Reference proteome</keyword>
<dbReference type="PROSITE" id="PS00383">
    <property type="entry name" value="TYR_PHOSPHATASE_1"/>
    <property type="match status" value="1"/>
</dbReference>
<evidence type="ECO:0008006" key="3">
    <source>
        <dbReference type="Google" id="ProtNLM"/>
    </source>
</evidence>
<dbReference type="Gene3D" id="3.90.190.10">
    <property type="entry name" value="Protein tyrosine phosphatase superfamily"/>
    <property type="match status" value="1"/>
</dbReference>
<dbReference type="InterPro" id="IPR016130">
    <property type="entry name" value="Tyr_Pase_AS"/>
</dbReference>
<organism evidence="1 2">
    <name type="scientific">Rhizobium aquaticum</name>
    <dbReference type="NCBI Taxonomy" id="1549636"/>
    <lineage>
        <taxon>Bacteria</taxon>
        <taxon>Pseudomonadati</taxon>
        <taxon>Pseudomonadota</taxon>
        <taxon>Alphaproteobacteria</taxon>
        <taxon>Hyphomicrobiales</taxon>
        <taxon>Rhizobiaceae</taxon>
        <taxon>Rhizobium/Agrobacterium group</taxon>
        <taxon>Rhizobium</taxon>
    </lineage>
</organism>
<proteinExistence type="predicted"/>
<protein>
    <recommendedName>
        <fullName evidence="3">Protein tyrosine phosphatase</fullName>
    </recommendedName>
</protein>
<evidence type="ECO:0000313" key="2">
    <source>
        <dbReference type="Proteomes" id="UP001549047"/>
    </source>
</evidence>
<dbReference type="SUPFAM" id="SSF52799">
    <property type="entry name" value="(Phosphotyrosine protein) phosphatases II"/>
    <property type="match status" value="1"/>
</dbReference>
<comment type="caution">
    <text evidence="1">The sequence shown here is derived from an EMBL/GenBank/DDBJ whole genome shotgun (WGS) entry which is preliminary data.</text>
</comment>
<gene>
    <name evidence="1" type="ORF">ABID16_001475</name>
</gene>
<dbReference type="EMBL" id="JBEPMB010000001">
    <property type="protein sequence ID" value="MET3613170.1"/>
    <property type="molecule type" value="Genomic_DNA"/>
</dbReference>
<dbReference type="InterPro" id="IPR029021">
    <property type="entry name" value="Prot-tyrosine_phosphatase-like"/>
</dbReference>
<dbReference type="RefSeq" id="WP_354555659.1">
    <property type="nucleotide sequence ID" value="NZ_JBEPMB010000001.1"/>
</dbReference>
<dbReference type="Proteomes" id="UP001549047">
    <property type="component" value="Unassembled WGS sequence"/>
</dbReference>
<accession>A0ABV2IXF3</accession>